<protein>
    <submittedName>
        <fullName evidence="3">DUF1778 domain-containing protein</fullName>
    </submittedName>
</protein>
<evidence type="ECO:0000256" key="1">
    <source>
        <dbReference type="ARBA" id="ARBA00022649"/>
    </source>
</evidence>
<dbReference type="PANTHER" id="PTHR35401:SF2">
    <property type="entry name" value="ABC-TYPE TRANSPORT SYSTEM"/>
    <property type="match status" value="1"/>
</dbReference>
<dbReference type="Gene3D" id="1.20.890.30">
    <property type="entry name" value="VCA0319-like"/>
    <property type="match status" value="1"/>
</dbReference>
<dbReference type="Proteomes" id="UP001235849">
    <property type="component" value="Unassembled WGS sequence"/>
</dbReference>
<dbReference type="EMBL" id="JAQOSO010000055">
    <property type="protein sequence ID" value="MDJ1174416.1"/>
    <property type="molecule type" value="Genomic_DNA"/>
</dbReference>
<organism evidence="3 4">
    <name type="scientific">Roseofilum capinflatum BLCC-M114</name>
    <dbReference type="NCBI Taxonomy" id="3022440"/>
    <lineage>
        <taxon>Bacteria</taxon>
        <taxon>Bacillati</taxon>
        <taxon>Cyanobacteriota</taxon>
        <taxon>Cyanophyceae</taxon>
        <taxon>Desertifilales</taxon>
        <taxon>Desertifilaceae</taxon>
        <taxon>Roseofilum</taxon>
        <taxon>Roseofilum capinflatum</taxon>
    </lineage>
</organism>
<evidence type="ECO:0000256" key="2">
    <source>
        <dbReference type="ARBA" id="ARBA00049988"/>
    </source>
</evidence>
<sequence length="95" mass="10401">MATKTHKTSSARLEARISQETKALVQKAADLEGRTLTDFVVASVQAAAYKVIEEHQTLKLSIEDSEAFVDAILNPPKPNEALKSAALRYKQTMSV</sequence>
<dbReference type="SUPFAM" id="SSF47598">
    <property type="entry name" value="Ribbon-helix-helix"/>
    <property type="match status" value="1"/>
</dbReference>
<dbReference type="InterPro" id="IPR013321">
    <property type="entry name" value="Arc_rbn_hlx_hlx"/>
</dbReference>
<dbReference type="InterPro" id="IPR010985">
    <property type="entry name" value="Ribbon_hlx_hlx"/>
</dbReference>
<evidence type="ECO:0000313" key="4">
    <source>
        <dbReference type="Proteomes" id="UP001235849"/>
    </source>
</evidence>
<keyword evidence="1" id="KW-1277">Toxin-antitoxin system</keyword>
<name>A0ABT7B5L0_9CYAN</name>
<accession>A0ABT7B5L0</accession>
<dbReference type="Pfam" id="PF08681">
    <property type="entry name" value="TacA1"/>
    <property type="match status" value="1"/>
</dbReference>
<comment type="similarity">
    <text evidence="2">Belongs to the TacA antitoxin family.</text>
</comment>
<gene>
    <name evidence="3" type="ORF">PMG25_09970</name>
</gene>
<reference evidence="3 4" key="1">
    <citation type="submission" date="2023-01" db="EMBL/GenBank/DDBJ databases">
        <title>Novel diversity within Roseofilum (Cyanobacteria; Desertifilaceae) from marine benthic mats with descriptions of four novel species.</title>
        <authorList>
            <person name="Wang Y."/>
            <person name="Berthold D.E."/>
            <person name="Hu J."/>
            <person name="Lefler F.W."/>
            <person name="Laughinghouse H.D. IV."/>
        </authorList>
    </citation>
    <scope>NUCLEOTIDE SEQUENCE [LARGE SCALE GENOMIC DNA]</scope>
    <source>
        <strain evidence="3 4">BLCC-M114</strain>
    </source>
</reference>
<dbReference type="PANTHER" id="PTHR35401">
    <property type="entry name" value="COPG FAMILY HELIX-TURN-HELIX PROTEIN-RELATED-RELATED"/>
    <property type="match status" value="1"/>
</dbReference>
<proteinExistence type="inferred from homology"/>
<evidence type="ECO:0000313" key="3">
    <source>
        <dbReference type="EMBL" id="MDJ1174416.1"/>
    </source>
</evidence>
<dbReference type="RefSeq" id="WP_283766746.1">
    <property type="nucleotide sequence ID" value="NZ_JAQOSO010000055.1"/>
</dbReference>
<dbReference type="InterPro" id="IPR014795">
    <property type="entry name" value="TacA_1-like"/>
</dbReference>
<keyword evidence="4" id="KW-1185">Reference proteome</keyword>
<dbReference type="Gene3D" id="1.10.1220.10">
    <property type="entry name" value="Met repressor-like"/>
    <property type="match status" value="1"/>
</dbReference>
<comment type="caution">
    <text evidence="3">The sequence shown here is derived from an EMBL/GenBank/DDBJ whole genome shotgun (WGS) entry which is preliminary data.</text>
</comment>